<dbReference type="InterPro" id="IPR036138">
    <property type="entry name" value="PBP_dimer_sf"/>
</dbReference>
<dbReference type="InterPro" id="IPR001460">
    <property type="entry name" value="PCN-bd_Tpept"/>
</dbReference>
<keyword evidence="4" id="KW-1003">Cell membrane</keyword>
<comment type="subcellular location">
    <subcellularLocation>
        <location evidence="2">Cell membrane</location>
    </subcellularLocation>
    <subcellularLocation>
        <location evidence="1">Membrane</location>
        <topology evidence="1">Single-pass membrane protein</topology>
    </subcellularLocation>
</comment>
<dbReference type="SUPFAM" id="SSF56601">
    <property type="entry name" value="beta-lactamase/transpeptidase-like"/>
    <property type="match status" value="1"/>
</dbReference>
<feature type="domain" description="Penicillin-binding protein transpeptidase" evidence="12">
    <location>
        <begin position="596"/>
        <end position="918"/>
    </location>
</feature>
<evidence type="ECO:0000256" key="3">
    <source>
        <dbReference type="ARBA" id="ARBA00007171"/>
    </source>
</evidence>
<evidence type="ECO:0000256" key="2">
    <source>
        <dbReference type="ARBA" id="ARBA00004236"/>
    </source>
</evidence>
<dbReference type="EMBL" id="JACOOZ010000005">
    <property type="protein sequence ID" value="MBC5668025.1"/>
    <property type="molecule type" value="Genomic_DNA"/>
</dbReference>
<dbReference type="Gene3D" id="3.40.710.10">
    <property type="entry name" value="DD-peptidase/beta-lactamase superfamily"/>
    <property type="match status" value="1"/>
</dbReference>
<keyword evidence="5 11" id="KW-0812">Transmembrane</keyword>
<evidence type="ECO:0000313" key="15">
    <source>
        <dbReference type="Proteomes" id="UP000597877"/>
    </source>
</evidence>
<evidence type="ECO:0000256" key="4">
    <source>
        <dbReference type="ARBA" id="ARBA00022475"/>
    </source>
</evidence>
<keyword evidence="15" id="KW-1185">Reference proteome</keyword>
<keyword evidence="7" id="KW-0573">Peptidoglycan synthesis</keyword>
<dbReference type="InterPro" id="IPR005311">
    <property type="entry name" value="PBP_dimer"/>
</dbReference>
<comment type="similarity">
    <text evidence="3">Belongs to the transpeptidase family.</text>
</comment>
<protein>
    <recommendedName>
        <fullName evidence="16">Penicillin-binding protein</fullName>
    </recommendedName>
</protein>
<dbReference type="Pfam" id="PF03717">
    <property type="entry name" value="PBP_dimer"/>
    <property type="match status" value="1"/>
</dbReference>
<proteinExistence type="inferred from homology"/>
<evidence type="ECO:0000313" key="14">
    <source>
        <dbReference type="EMBL" id="MBC5668025.1"/>
    </source>
</evidence>
<keyword evidence="10" id="KW-0961">Cell wall biogenesis/degradation</keyword>
<evidence type="ECO:0000256" key="10">
    <source>
        <dbReference type="ARBA" id="ARBA00023316"/>
    </source>
</evidence>
<dbReference type="Gene3D" id="3.90.1310.10">
    <property type="entry name" value="Penicillin-binding protein 2a (Domain 2)"/>
    <property type="match status" value="1"/>
</dbReference>
<comment type="caution">
    <text evidence="14">The sequence shown here is derived from an EMBL/GenBank/DDBJ whole genome shotgun (WGS) entry which is preliminary data.</text>
</comment>
<dbReference type="InterPro" id="IPR012338">
    <property type="entry name" value="Beta-lactam/transpept-like"/>
</dbReference>
<dbReference type="RefSeq" id="WP_186840401.1">
    <property type="nucleotide sequence ID" value="NZ_JACOOZ010000005.1"/>
</dbReference>
<sequence length="945" mass="106613">MIGDFLYTVSKIIKSRIFIVSLIIIALFSTLLYRVFDLQIVNENYYMSTYIQQAERTVYNQGTRGKIYDVNGKVLAYDELAYTVRMEDKLDSSNEKNQLMNDIVYKAINVIEKYGDKVIVDFPIILDQDGKWKENFSSDAAKKLFLKNIFGEKMKYKDRDFSNASAGELISHLKNVFFEVKLDVDDEMLLKILSIRYNVFANSYQKYVGVTIAKDINEKTVAAIYENEADLTGVMVEEKTVRKYNDSEYFAPILGYTGTISDTQIEEYDKKGKTYTSSDIVGKAGIESSFEKYLQGKHGEEKIFVDNTGKKLSTISKKDSKAGKDVYLTIDSKLQKAVYTMLEKRIASILISEIQNYDIDEDQETDEKIHNISVKKVYAQLMTNNVVSIKHLAKKSTPNENRVYSKYKDSVKLAVAELKQQLNSKNGKVYNDLSKEYQKYYDYIYDLLKNDGILLTSVIDTKDETYNKYVDGKISMNEFIRYAIKQNWISLDNLDVKDSYLSTEETYDLITKYIISDLRKNTSFGKEVVYYRIFDGTISGSEVCMLLYDQGVLKKDEATYSRLSTYDTYYTYTFIINQIQKLNITPAQLALDPCSGSVVITDPSTGKVRALVTYPSYDNNMFSGSVDPDYWAKLVDDQSEPLYNRATQGASAPGSTFKMCTTMTAMEEGIISQGDTVVDEGEFKKITPSPKCWIFTSGGGATHGSINVMQALAQSCNYFFYEMGYRLGTNSKGNYDSALGLSKIEKYAKVLGLDMKSGVEITERDPHFSTESSVHSAIGQGSNAYTPVQLARYVSTIANGGKNYSLTLLDKVVSSKGKTVLKKKSKLTNTVDASGSTWDAIHTGMREVITEGTVYKYFKDTKINIAGKSGTAQENKKRNSHALFVAYAPYDNPKIATSVVIPFGNSSHDSAELAKNVIQYYYGEITDKDVKKNVKKDDSNNVTQD</sequence>
<keyword evidence="9 11" id="KW-0472">Membrane</keyword>
<organism evidence="14 15">
    <name type="scientific">Eubacterium segne</name>
    <dbReference type="NCBI Taxonomy" id="2763045"/>
    <lineage>
        <taxon>Bacteria</taxon>
        <taxon>Bacillati</taxon>
        <taxon>Bacillota</taxon>
        <taxon>Clostridia</taxon>
        <taxon>Eubacteriales</taxon>
        <taxon>Eubacteriaceae</taxon>
        <taxon>Eubacterium</taxon>
    </lineage>
</organism>
<dbReference type="InterPro" id="IPR050515">
    <property type="entry name" value="Beta-lactam/transpept"/>
</dbReference>
<accession>A0ABR7F5L1</accession>
<dbReference type="Pfam" id="PF00905">
    <property type="entry name" value="Transpeptidase"/>
    <property type="match status" value="1"/>
</dbReference>
<keyword evidence="6" id="KW-0133">Cell shape</keyword>
<evidence type="ECO:0000256" key="1">
    <source>
        <dbReference type="ARBA" id="ARBA00004167"/>
    </source>
</evidence>
<evidence type="ECO:0000256" key="6">
    <source>
        <dbReference type="ARBA" id="ARBA00022960"/>
    </source>
</evidence>
<evidence type="ECO:0000256" key="11">
    <source>
        <dbReference type="SAM" id="Phobius"/>
    </source>
</evidence>
<reference evidence="14 15" key="1">
    <citation type="submission" date="2020-08" db="EMBL/GenBank/DDBJ databases">
        <title>Genome public.</title>
        <authorList>
            <person name="Liu C."/>
            <person name="Sun Q."/>
        </authorList>
    </citation>
    <scope>NUCLEOTIDE SEQUENCE [LARGE SCALE GENOMIC DNA]</scope>
    <source>
        <strain evidence="14 15">BX4</strain>
    </source>
</reference>
<evidence type="ECO:0000259" key="12">
    <source>
        <dbReference type="Pfam" id="PF00905"/>
    </source>
</evidence>
<keyword evidence="8 11" id="KW-1133">Transmembrane helix</keyword>
<evidence type="ECO:0000256" key="8">
    <source>
        <dbReference type="ARBA" id="ARBA00022989"/>
    </source>
</evidence>
<dbReference type="Proteomes" id="UP000597877">
    <property type="component" value="Unassembled WGS sequence"/>
</dbReference>
<dbReference type="PANTHER" id="PTHR30627">
    <property type="entry name" value="PEPTIDOGLYCAN D,D-TRANSPEPTIDASE"/>
    <property type="match status" value="1"/>
</dbReference>
<evidence type="ECO:0000256" key="7">
    <source>
        <dbReference type="ARBA" id="ARBA00022984"/>
    </source>
</evidence>
<gene>
    <name evidence="14" type="ORF">H8S00_08530</name>
</gene>
<evidence type="ECO:0000256" key="5">
    <source>
        <dbReference type="ARBA" id="ARBA00022692"/>
    </source>
</evidence>
<feature type="domain" description="Penicillin-binding protein dimerisation" evidence="13">
    <location>
        <begin position="61"/>
        <end position="315"/>
    </location>
</feature>
<name>A0ABR7F5L1_9FIRM</name>
<evidence type="ECO:0000259" key="13">
    <source>
        <dbReference type="Pfam" id="PF03717"/>
    </source>
</evidence>
<dbReference type="PANTHER" id="PTHR30627:SF2">
    <property type="entry name" value="PEPTIDOGLYCAN D,D-TRANSPEPTIDASE MRDA"/>
    <property type="match status" value="1"/>
</dbReference>
<feature type="transmembrane region" description="Helical" evidence="11">
    <location>
        <begin position="17"/>
        <end position="36"/>
    </location>
</feature>
<evidence type="ECO:0008006" key="16">
    <source>
        <dbReference type="Google" id="ProtNLM"/>
    </source>
</evidence>
<dbReference type="SUPFAM" id="SSF56519">
    <property type="entry name" value="Penicillin binding protein dimerisation domain"/>
    <property type="match status" value="1"/>
</dbReference>
<evidence type="ECO:0000256" key="9">
    <source>
        <dbReference type="ARBA" id="ARBA00023136"/>
    </source>
</evidence>